<dbReference type="GeneID" id="6011021"/>
<accession>A8NK09</accession>
<dbReference type="RefSeq" id="XP_001834506.2">
    <property type="nucleotide sequence ID" value="XM_001834454.2"/>
</dbReference>
<dbReference type="VEuPathDB" id="FungiDB:CC1G_02242"/>
<evidence type="ECO:0000256" key="1">
    <source>
        <dbReference type="SAM" id="MobiDB-lite"/>
    </source>
</evidence>
<dbReference type="SUPFAM" id="SSF56112">
    <property type="entry name" value="Protein kinase-like (PK-like)"/>
    <property type="match status" value="1"/>
</dbReference>
<dbReference type="AlphaFoldDB" id="A8NK09"/>
<protein>
    <submittedName>
        <fullName evidence="3">Other/FunK1 protein kinase</fullName>
    </submittedName>
</protein>
<feature type="domain" description="Fungal-type protein kinase" evidence="2">
    <location>
        <begin position="153"/>
        <end position="611"/>
    </location>
</feature>
<dbReference type="Pfam" id="PF17667">
    <property type="entry name" value="Pkinase_fungal"/>
    <property type="match status" value="1"/>
</dbReference>
<dbReference type="InParanoid" id="A8NK09"/>
<evidence type="ECO:0000313" key="3">
    <source>
        <dbReference type="EMBL" id="EAU87483.2"/>
    </source>
</evidence>
<dbReference type="PANTHER" id="PTHR38248">
    <property type="entry name" value="FUNK1 6"/>
    <property type="match status" value="1"/>
</dbReference>
<organism evidence="3 4">
    <name type="scientific">Coprinopsis cinerea (strain Okayama-7 / 130 / ATCC MYA-4618 / FGSC 9003)</name>
    <name type="common">Inky cap fungus</name>
    <name type="synonym">Hormographiella aspergillata</name>
    <dbReference type="NCBI Taxonomy" id="240176"/>
    <lineage>
        <taxon>Eukaryota</taxon>
        <taxon>Fungi</taxon>
        <taxon>Dikarya</taxon>
        <taxon>Basidiomycota</taxon>
        <taxon>Agaricomycotina</taxon>
        <taxon>Agaricomycetes</taxon>
        <taxon>Agaricomycetidae</taxon>
        <taxon>Agaricales</taxon>
        <taxon>Agaricineae</taxon>
        <taxon>Psathyrellaceae</taxon>
        <taxon>Coprinopsis</taxon>
    </lineage>
</organism>
<evidence type="ECO:0000259" key="2">
    <source>
        <dbReference type="Pfam" id="PF17667"/>
    </source>
</evidence>
<reference evidence="3 4" key="1">
    <citation type="journal article" date="2010" name="Proc. Natl. Acad. Sci. U.S.A.">
        <title>Insights into evolution of multicellular fungi from the assembled chromosomes of the mushroom Coprinopsis cinerea (Coprinus cinereus).</title>
        <authorList>
            <person name="Stajich J.E."/>
            <person name="Wilke S.K."/>
            <person name="Ahren D."/>
            <person name="Au C.H."/>
            <person name="Birren B.W."/>
            <person name="Borodovsky M."/>
            <person name="Burns C."/>
            <person name="Canback B."/>
            <person name="Casselton L.A."/>
            <person name="Cheng C.K."/>
            <person name="Deng J."/>
            <person name="Dietrich F.S."/>
            <person name="Fargo D.C."/>
            <person name="Farman M.L."/>
            <person name="Gathman A.C."/>
            <person name="Goldberg J."/>
            <person name="Guigo R."/>
            <person name="Hoegger P.J."/>
            <person name="Hooker J.B."/>
            <person name="Huggins A."/>
            <person name="James T.Y."/>
            <person name="Kamada T."/>
            <person name="Kilaru S."/>
            <person name="Kodira C."/>
            <person name="Kues U."/>
            <person name="Kupfer D."/>
            <person name="Kwan H.S."/>
            <person name="Lomsadze A."/>
            <person name="Li W."/>
            <person name="Lilly W.W."/>
            <person name="Ma L.J."/>
            <person name="Mackey A.J."/>
            <person name="Manning G."/>
            <person name="Martin F."/>
            <person name="Muraguchi H."/>
            <person name="Natvig D.O."/>
            <person name="Palmerini H."/>
            <person name="Ramesh M.A."/>
            <person name="Rehmeyer C.J."/>
            <person name="Roe B.A."/>
            <person name="Shenoy N."/>
            <person name="Stanke M."/>
            <person name="Ter-Hovhannisyan V."/>
            <person name="Tunlid A."/>
            <person name="Velagapudi R."/>
            <person name="Vision T.J."/>
            <person name="Zeng Q."/>
            <person name="Zolan M.E."/>
            <person name="Pukkila P.J."/>
        </authorList>
    </citation>
    <scope>NUCLEOTIDE SEQUENCE [LARGE SCALE GENOMIC DNA]</scope>
    <source>
        <strain evidence="4">Okayama-7 / 130 / ATCC MYA-4618 / FGSC 9003</strain>
    </source>
</reference>
<dbReference type="Proteomes" id="UP000001861">
    <property type="component" value="Unassembled WGS sequence"/>
</dbReference>
<dbReference type="HOGENOM" id="CLU_011584_0_1_1"/>
<dbReference type="InterPro" id="IPR011009">
    <property type="entry name" value="Kinase-like_dom_sf"/>
</dbReference>
<dbReference type="KEGG" id="cci:CC1G_02242"/>
<proteinExistence type="predicted"/>
<keyword evidence="3" id="KW-0808">Transferase</keyword>
<evidence type="ECO:0000313" key="4">
    <source>
        <dbReference type="Proteomes" id="UP000001861"/>
    </source>
</evidence>
<dbReference type="GO" id="GO:0016301">
    <property type="term" value="F:kinase activity"/>
    <property type="evidence" value="ECO:0007669"/>
    <property type="project" value="UniProtKB-KW"/>
</dbReference>
<dbReference type="PANTHER" id="PTHR38248:SF2">
    <property type="entry name" value="FUNK1 11"/>
    <property type="match status" value="1"/>
</dbReference>
<dbReference type="EMBL" id="AACS02000010">
    <property type="protein sequence ID" value="EAU87483.2"/>
    <property type="molecule type" value="Genomic_DNA"/>
</dbReference>
<comment type="caution">
    <text evidence="3">The sequence shown here is derived from an EMBL/GenBank/DDBJ whole genome shotgun (WGS) entry which is preliminary data.</text>
</comment>
<feature type="region of interest" description="Disordered" evidence="1">
    <location>
        <begin position="732"/>
        <end position="790"/>
    </location>
</feature>
<sequence length="790" mass="87924">MDGEIVEVTFDDFASVYLPFNPQDSDVEATVNSMAPASRDPPPPVTPITETSTDQPVRRSTRPKAVGVVRKSEPEEEISILCHTPQGDVRFSDFPFPPISSSDKETEFYSPIQKISAAVVKGPAPAGRVRNSFAYLDCPRKSIDGRESNNFIDAAVARKQPASTQPSASPKTSDIALVAEYTLRVANALENANQAVSANVQIMNDDVRRMHCYGMTIESDQVRLWYHSRSHSAVSQPFSFVKEPKKLIKVLLSFLFATEEELGYDLKVTSVGDDYIFEMGSQTTPRFFRTQGPPLSEFRSSCITGRMTRVWKVVEVDSASKDAAVLRDGTPFVLKDVWIEESAMTERQVQQALFKDIEDYWRNVDVETEARLEKVHDTARELQAQVRSGEYKKWFLTIFLDYEGRRSRRLPKSARQRRGLLLKEGEVPPLASHSGTTRPLSQAESSNLPRLFAPKKQYRALIEEVCIPVGDIERLDQVFHVLDGAIRPLLLMFGARWIHRDISAGNILGHLQGSGAAPHYQTKLSDLEYARRYPPPVDYTAGGDPKTGTPFFMACEILLGAPLWLFNENADIEAIREMIDNRAGSSAPVEDLEVVPHHLHDLESIWWIAAWSILSRVPDSTANTYSRTIFINAIRQAPSSERIKLFTLGKLKDNVPQGRCLDGAATELTKLGRALRSLYGLHTTSWVTYGQDSEQVVEIYVSGFEFFIKVFGSLLQEVPALSLTTCGDRNIAQSSAPRSKRCRPKDDDEYQPGAGDSNAPSGSGKGAKRSKTRNKSGSGSKSRTSTCQMA</sequence>
<dbReference type="eggNOG" id="ENOG502R0WX">
    <property type="taxonomic scope" value="Eukaryota"/>
</dbReference>
<name>A8NK09_COPC7</name>
<dbReference type="OrthoDB" id="3271139at2759"/>
<gene>
    <name evidence="3" type="ORF">CC1G_02242</name>
</gene>
<dbReference type="Gene3D" id="1.10.510.10">
    <property type="entry name" value="Transferase(Phosphotransferase) domain 1"/>
    <property type="match status" value="1"/>
</dbReference>
<keyword evidence="3" id="KW-0418">Kinase</keyword>
<keyword evidence="4" id="KW-1185">Reference proteome</keyword>
<feature type="compositionally biased region" description="Low complexity" evidence="1">
    <location>
        <begin position="775"/>
        <end position="790"/>
    </location>
</feature>
<dbReference type="InterPro" id="IPR040976">
    <property type="entry name" value="Pkinase_fungal"/>
</dbReference>
<dbReference type="OMA" id="EAYEWAP"/>
<feature type="region of interest" description="Disordered" evidence="1">
    <location>
        <begin position="24"/>
        <end position="64"/>
    </location>
</feature>